<evidence type="ECO:0000313" key="2">
    <source>
        <dbReference type="EMBL" id="MBD3868602.1"/>
    </source>
</evidence>
<feature type="transmembrane region" description="Helical" evidence="1">
    <location>
        <begin position="77"/>
        <end position="97"/>
    </location>
</feature>
<feature type="non-terminal residue" evidence="2">
    <location>
        <position position="234"/>
    </location>
</feature>
<proteinExistence type="predicted"/>
<protein>
    <submittedName>
        <fullName evidence="2">Uncharacterized protein</fullName>
    </submittedName>
</protein>
<sequence length="234" mass="24476">MSIDTSVYDLGDVDKLNFPGDPEAETVPELPRVAAKHGTPPRRIAFGAPPVLHADPDWTAVPSLVIPGAAHMLRGEFAKALCLATLTGFTLTMAWAVHATLDRLAPTLEILGAPAAAAVWTLGALAVVLGCLHVAGVYGGARPNHRANAAPAVHPAVAGTASAIIPGLGQLLNGDRGRAAFLLSGLWLVAASWILVTPWMTGILTSQNLILPGWMTVVTSPVFRWTLPAVLWTM</sequence>
<feature type="transmembrane region" description="Helical" evidence="1">
    <location>
        <begin position="178"/>
        <end position="196"/>
    </location>
</feature>
<keyword evidence="1" id="KW-1133">Transmembrane helix</keyword>
<evidence type="ECO:0000256" key="1">
    <source>
        <dbReference type="SAM" id="Phobius"/>
    </source>
</evidence>
<dbReference type="EMBL" id="JACXWD010000037">
    <property type="protein sequence ID" value="MBD3868602.1"/>
    <property type="molecule type" value="Genomic_DNA"/>
</dbReference>
<organism evidence="2 3">
    <name type="scientific">Candidatus Polarisedimenticola svalbardensis</name>
    <dbReference type="NCBI Taxonomy" id="2886004"/>
    <lineage>
        <taxon>Bacteria</taxon>
        <taxon>Pseudomonadati</taxon>
        <taxon>Acidobacteriota</taxon>
        <taxon>Candidatus Polarisedimenticolia</taxon>
        <taxon>Candidatus Polarisedimenticolales</taxon>
        <taxon>Candidatus Polarisedimenticolaceae</taxon>
        <taxon>Candidatus Polarisedimenticola</taxon>
    </lineage>
</organism>
<accession>A0A8J6XTT8</accession>
<dbReference type="Proteomes" id="UP000648239">
    <property type="component" value="Unassembled WGS sequence"/>
</dbReference>
<feature type="transmembrane region" description="Helical" evidence="1">
    <location>
        <begin position="208"/>
        <end position="227"/>
    </location>
</feature>
<gene>
    <name evidence="2" type="ORF">IFK94_10805</name>
</gene>
<keyword evidence="1" id="KW-0812">Transmembrane</keyword>
<reference evidence="2 3" key="1">
    <citation type="submission" date="2020-08" db="EMBL/GenBank/DDBJ databases">
        <title>Acidobacteriota in marine sediments use diverse sulfur dissimilation pathways.</title>
        <authorList>
            <person name="Wasmund K."/>
        </authorList>
    </citation>
    <scope>NUCLEOTIDE SEQUENCE [LARGE SCALE GENOMIC DNA]</scope>
    <source>
        <strain evidence="2">MAG AM4</strain>
    </source>
</reference>
<name>A0A8J6XTT8_9BACT</name>
<keyword evidence="1" id="KW-0472">Membrane</keyword>
<feature type="transmembrane region" description="Helical" evidence="1">
    <location>
        <begin position="117"/>
        <end position="140"/>
    </location>
</feature>
<comment type="caution">
    <text evidence="2">The sequence shown here is derived from an EMBL/GenBank/DDBJ whole genome shotgun (WGS) entry which is preliminary data.</text>
</comment>
<dbReference type="AlphaFoldDB" id="A0A8J6XTT8"/>
<evidence type="ECO:0000313" key="3">
    <source>
        <dbReference type="Proteomes" id="UP000648239"/>
    </source>
</evidence>